<dbReference type="InterPro" id="IPR034660">
    <property type="entry name" value="DinB/YfiT-like"/>
</dbReference>
<reference evidence="1 2" key="1">
    <citation type="submission" date="2017-07" db="EMBL/GenBank/DDBJ databases">
        <title>The Complete Genome of Streptomyces asterosporus-ZSY.</title>
        <authorList>
            <person name="Zhang S."/>
        </authorList>
    </citation>
    <scope>NUCLEOTIDE SEQUENCE [LARGE SCALE GENOMIC DNA]</scope>
    <source>
        <strain evidence="1 2">DSM 41452</strain>
    </source>
</reference>
<evidence type="ECO:0000313" key="1">
    <source>
        <dbReference type="EMBL" id="QDI68556.1"/>
    </source>
</evidence>
<dbReference type="EMBL" id="CP022310">
    <property type="protein sequence ID" value="QDI68556.1"/>
    <property type="molecule type" value="Genomic_DNA"/>
</dbReference>
<protein>
    <submittedName>
        <fullName evidence="1">Uncharacterized protein</fullName>
    </submittedName>
</protein>
<keyword evidence="2" id="KW-1185">Reference proteome</keyword>
<evidence type="ECO:0000313" key="2">
    <source>
        <dbReference type="Proteomes" id="UP000316215"/>
    </source>
</evidence>
<dbReference type="SUPFAM" id="SSF109854">
    <property type="entry name" value="DinB/YfiT-like putative metalloenzymes"/>
    <property type="match status" value="1"/>
</dbReference>
<organism evidence="1 2">
    <name type="scientific">Streptomyces calvus</name>
    <dbReference type="NCBI Taxonomy" id="67282"/>
    <lineage>
        <taxon>Bacteria</taxon>
        <taxon>Bacillati</taxon>
        <taxon>Actinomycetota</taxon>
        <taxon>Actinomycetes</taxon>
        <taxon>Kitasatosporales</taxon>
        <taxon>Streptomycetaceae</taxon>
        <taxon>Streptomyces</taxon>
    </lineage>
</organism>
<dbReference type="KEGG" id="sast:CD934_07590"/>
<sequence>MTNMWPELVTEATDFSTSVLDKCADQDWLRPAGELEWSCYQTISHLSQAVFGYAGLLIAQPVDRWIGLRISVDDGTPPELAVEGLHIGGTLLASTIRTTGPEVRAFHPWGTADAAGFGAMGVLEVLLHSRDIAQTFGVEQPLPDELCRPTVERLFPDAPSGFRPAETLLWCTGRAALPGLGRQTDWRWYADVR</sequence>
<dbReference type="Proteomes" id="UP000316215">
    <property type="component" value="Chromosome"/>
</dbReference>
<accession>A0A514JMK0</accession>
<proteinExistence type="predicted"/>
<name>A0A514JMK0_9ACTN</name>
<dbReference type="AlphaFoldDB" id="A0A514JMK0"/>
<dbReference type="RefSeq" id="WP_142231613.1">
    <property type="nucleotide sequence ID" value="NZ_CP022310.1"/>
</dbReference>
<gene>
    <name evidence="1" type="ORF">CD934_07590</name>
</gene>
<accession>A0A7W3M461</accession>